<dbReference type="GO" id="GO:0008093">
    <property type="term" value="F:cytoskeletal anchor activity"/>
    <property type="evidence" value="ECO:0007669"/>
    <property type="project" value="TreeGrafter"/>
</dbReference>
<feature type="compositionally biased region" description="Polar residues" evidence="4">
    <location>
        <begin position="821"/>
        <end position="837"/>
    </location>
</feature>
<feature type="compositionally biased region" description="Low complexity" evidence="4">
    <location>
        <begin position="838"/>
        <end position="849"/>
    </location>
</feature>
<dbReference type="PANTHER" id="PTHR46756">
    <property type="entry name" value="TRANSGELIN"/>
    <property type="match status" value="1"/>
</dbReference>
<accession>A0A4Z2D8F5</accession>
<keyword evidence="7" id="KW-1185">Reference proteome</keyword>
<evidence type="ECO:0000256" key="2">
    <source>
        <dbReference type="ARBA" id="ARBA00022490"/>
    </source>
</evidence>
<feature type="domain" description="GAR" evidence="5">
    <location>
        <begin position="622"/>
        <end position="692"/>
    </location>
</feature>
<comment type="subcellular location">
    <subcellularLocation>
        <location evidence="1">Cytoplasm</location>
        <location evidence="1">Cytoskeleton</location>
    </subcellularLocation>
</comment>
<protein>
    <submittedName>
        <fullName evidence="6">Growth arrest-specific protein isoform 5</fullName>
    </submittedName>
</protein>
<comment type="caution">
    <text evidence="6">The sequence shown here is derived from an EMBL/GenBank/DDBJ whole genome shotgun (WGS) entry which is preliminary data.</text>
</comment>
<dbReference type="SMART" id="SM00243">
    <property type="entry name" value="GAS2"/>
    <property type="match status" value="1"/>
</dbReference>
<dbReference type="GO" id="GO:0051015">
    <property type="term" value="F:actin filament binding"/>
    <property type="evidence" value="ECO:0007669"/>
    <property type="project" value="TreeGrafter"/>
</dbReference>
<evidence type="ECO:0000259" key="5">
    <source>
        <dbReference type="PROSITE" id="PS51460"/>
    </source>
</evidence>
<evidence type="ECO:0000256" key="4">
    <source>
        <dbReference type="SAM" id="MobiDB-lite"/>
    </source>
</evidence>
<dbReference type="InterPro" id="IPR036872">
    <property type="entry name" value="CH_dom_sf"/>
</dbReference>
<reference evidence="6 7" key="1">
    <citation type="submission" date="2019-03" db="EMBL/GenBank/DDBJ databases">
        <title>An improved genome assembly of the fluke Schistosoma japonicum.</title>
        <authorList>
            <person name="Hu W."/>
            <person name="Luo F."/>
            <person name="Yin M."/>
            <person name="Mo X."/>
            <person name="Sun C."/>
            <person name="Wu Q."/>
            <person name="Zhu B."/>
            <person name="Xiang M."/>
            <person name="Wang J."/>
            <person name="Wang Y."/>
            <person name="Zhang T."/>
            <person name="Xu B."/>
            <person name="Zheng H."/>
            <person name="Feng Z."/>
        </authorList>
    </citation>
    <scope>NUCLEOTIDE SEQUENCE [LARGE SCALE GENOMIC DNA]</scope>
    <source>
        <strain evidence="6">HuSjv2</strain>
        <tissue evidence="6">Worms</tissue>
    </source>
</reference>
<dbReference type="GO" id="GO:0051764">
    <property type="term" value="P:actin crosslink formation"/>
    <property type="evidence" value="ECO:0007669"/>
    <property type="project" value="TreeGrafter"/>
</dbReference>
<evidence type="ECO:0000256" key="3">
    <source>
        <dbReference type="ARBA" id="ARBA00023212"/>
    </source>
</evidence>
<dbReference type="Pfam" id="PF02187">
    <property type="entry name" value="GAS2"/>
    <property type="match status" value="1"/>
</dbReference>
<sequence>MIKASHSVSNLHSNLELSPCTTKRTQSSRFVQILDESMCVVRDDLTEWLQRYLFSTANAYPIAAHYLLCRLESGLWLSRLAYKLHYSVLESGFQTALKSKTLSTSSVTHKDNRSYEFLRGAVSSRDLKNLTSLSLPSFPPTLADCAKLPLNPTDLCSFSSETTNYEHNSSCDVDFPKENISLKSHVADRWIARDNISAFIKWCKDLGVPETLLFETNGLINKTEEKNVLLTLMEIARIASRYGLTDLPYLIRMEREIDELEAKHSQDHRNMDHAYHISNGNMNHFNTHAVINLEITNGNNKIDNCESVSSNVEMTVNKRKAKVQKSLNFNRIPDGNHKNGNSSDFDTVLIDSQCDSQLIRKNINSCAQTSTNDNQDGSYNCCVSLLKHHSQNDATIMFDNSYPINTNGVYKNHCDSCRNISSQVDNMLNDNEKSPCHHHTLFQTNNCAECSQTLNGSLEGDTGIKKVVVTDPFVQQQLISPYATNRKRHQTLNGDLDLQLPLVEITPVKIISSVINSSSSKCHGLMDIDTPRNCVSPLTVESPVDLRSRLVTSLSISQVKPPKIQLLEILDKNSEPTDVQHCHNSMNAEGTSPPVLCIALTDCLAYDENFHYQLSTDYSSISDDCLIDNQVSRKLAQCTCCNRLCMQRLEEGRYRLGSRIYYLRRFRNHVMVRVGGGWLTLDEFLQRHDPCRRRNHSCGMEQVAASNTVPPIKSCFPVPKPTHRHPEFESPSFPRVNSVDNFSRQWSNGSSSSIESPRSDSSMIDTGIVSDISTAGSVSKASSSLDSIKHKQQKQINDRRCPTIPKAPNLRTASRTRDLSNKNVDSARTVPDTTINPAASRSRASSARRTSVPLNNPGFKTPLHPPSQREGSVSRVSRVRNLSKSRDEFMQTNCRTESLTRRSPWRN</sequence>
<feature type="compositionally biased region" description="Low complexity" evidence="4">
    <location>
        <begin position="777"/>
        <end position="786"/>
    </location>
</feature>
<organism evidence="6 7">
    <name type="scientific">Schistosoma japonicum</name>
    <name type="common">Blood fluke</name>
    <dbReference type="NCBI Taxonomy" id="6182"/>
    <lineage>
        <taxon>Eukaryota</taxon>
        <taxon>Metazoa</taxon>
        <taxon>Spiralia</taxon>
        <taxon>Lophotrochozoa</taxon>
        <taxon>Platyhelminthes</taxon>
        <taxon>Trematoda</taxon>
        <taxon>Digenea</taxon>
        <taxon>Strigeidida</taxon>
        <taxon>Schistosomatoidea</taxon>
        <taxon>Schistosomatidae</taxon>
        <taxon>Schistosoma</taxon>
    </lineage>
</organism>
<keyword evidence="3" id="KW-0206">Cytoskeleton</keyword>
<dbReference type="SUPFAM" id="SSF143575">
    <property type="entry name" value="GAS2 domain-like"/>
    <property type="match status" value="1"/>
</dbReference>
<dbReference type="SUPFAM" id="SSF47576">
    <property type="entry name" value="Calponin-homology domain, CH-domain"/>
    <property type="match status" value="1"/>
</dbReference>
<dbReference type="InterPro" id="IPR036534">
    <property type="entry name" value="GAR_dom_sf"/>
</dbReference>
<dbReference type="InterPro" id="IPR003108">
    <property type="entry name" value="GAR_dom"/>
</dbReference>
<dbReference type="EMBL" id="SKCS01000211">
    <property type="protein sequence ID" value="TNN12791.1"/>
    <property type="molecule type" value="Genomic_DNA"/>
</dbReference>
<name>A0A4Z2D8F5_SCHJA</name>
<evidence type="ECO:0000313" key="6">
    <source>
        <dbReference type="EMBL" id="TNN12791.1"/>
    </source>
</evidence>
<evidence type="ECO:0000256" key="1">
    <source>
        <dbReference type="ARBA" id="ARBA00004245"/>
    </source>
</evidence>
<dbReference type="PANTHER" id="PTHR46756:SF13">
    <property type="entry name" value="GROWTH ARREST-SPECIFIC PROTEIN 2"/>
    <property type="match status" value="1"/>
</dbReference>
<dbReference type="GO" id="GO:0008017">
    <property type="term" value="F:microtubule binding"/>
    <property type="evidence" value="ECO:0007669"/>
    <property type="project" value="InterPro"/>
</dbReference>
<proteinExistence type="predicted"/>
<evidence type="ECO:0000313" key="7">
    <source>
        <dbReference type="Proteomes" id="UP000311919"/>
    </source>
</evidence>
<dbReference type="Gene3D" id="3.30.920.20">
    <property type="entry name" value="Gas2-like domain"/>
    <property type="match status" value="1"/>
</dbReference>
<dbReference type="Proteomes" id="UP000311919">
    <property type="component" value="Unassembled WGS sequence"/>
</dbReference>
<dbReference type="AlphaFoldDB" id="A0A4Z2D8F5"/>
<gene>
    <name evidence="6" type="ORF">EWB00_003453</name>
</gene>
<dbReference type="Gene3D" id="1.10.418.10">
    <property type="entry name" value="Calponin-like domain"/>
    <property type="match status" value="1"/>
</dbReference>
<dbReference type="OrthoDB" id="2250192at2759"/>
<dbReference type="GO" id="GO:0005884">
    <property type="term" value="C:actin filament"/>
    <property type="evidence" value="ECO:0007669"/>
    <property type="project" value="TreeGrafter"/>
</dbReference>
<dbReference type="PROSITE" id="PS51460">
    <property type="entry name" value="GAR"/>
    <property type="match status" value="1"/>
</dbReference>
<feature type="region of interest" description="Disordered" evidence="4">
    <location>
        <begin position="777"/>
        <end position="907"/>
    </location>
</feature>
<dbReference type="STRING" id="6182.A0A4Z2D8F5"/>
<keyword evidence="2" id="KW-0963">Cytoplasm</keyword>